<evidence type="ECO:0000313" key="2">
    <source>
        <dbReference type="EMBL" id="MBP3954904.1"/>
    </source>
</evidence>
<gene>
    <name evidence="2" type="ORF">J8F10_06365</name>
</gene>
<organism evidence="2 3">
    <name type="scientific">Gemmata palustris</name>
    <dbReference type="NCBI Taxonomy" id="2822762"/>
    <lineage>
        <taxon>Bacteria</taxon>
        <taxon>Pseudomonadati</taxon>
        <taxon>Planctomycetota</taxon>
        <taxon>Planctomycetia</taxon>
        <taxon>Gemmatales</taxon>
        <taxon>Gemmataceae</taxon>
        <taxon>Gemmata</taxon>
    </lineage>
</organism>
<accession>A0ABS5BMI3</accession>
<protein>
    <submittedName>
        <fullName evidence="2">Transposase</fullName>
    </submittedName>
</protein>
<dbReference type="Gene3D" id="1.10.10.10">
    <property type="entry name" value="Winged helix-like DNA-binding domain superfamily/Winged helix DNA-binding domain"/>
    <property type="match status" value="1"/>
</dbReference>
<feature type="region of interest" description="Disordered" evidence="1">
    <location>
        <begin position="93"/>
        <end position="113"/>
    </location>
</feature>
<dbReference type="Proteomes" id="UP000676565">
    <property type="component" value="Unassembled WGS sequence"/>
</dbReference>
<dbReference type="InterPro" id="IPR036388">
    <property type="entry name" value="WH-like_DNA-bd_sf"/>
</dbReference>
<proteinExistence type="predicted"/>
<comment type="caution">
    <text evidence="2">The sequence shown here is derived from an EMBL/GenBank/DDBJ whole genome shotgun (WGS) entry which is preliminary data.</text>
</comment>
<reference evidence="2 3" key="1">
    <citation type="submission" date="2021-04" db="EMBL/GenBank/DDBJ databases">
        <authorList>
            <person name="Ivanova A."/>
        </authorList>
    </citation>
    <scope>NUCLEOTIDE SEQUENCE [LARGE SCALE GENOMIC DNA]</scope>
    <source>
        <strain evidence="2 3">G18</strain>
    </source>
</reference>
<dbReference type="EMBL" id="JAGKQQ010000001">
    <property type="protein sequence ID" value="MBP3954904.1"/>
    <property type="molecule type" value="Genomic_DNA"/>
</dbReference>
<evidence type="ECO:0000256" key="1">
    <source>
        <dbReference type="SAM" id="MobiDB-lite"/>
    </source>
</evidence>
<evidence type="ECO:0000313" key="3">
    <source>
        <dbReference type="Proteomes" id="UP000676565"/>
    </source>
</evidence>
<keyword evidence="3" id="KW-1185">Reference proteome</keyword>
<dbReference type="SUPFAM" id="SSF48295">
    <property type="entry name" value="TrpR-like"/>
    <property type="match status" value="1"/>
</dbReference>
<name>A0ABS5BMI3_9BACT</name>
<sequence length="113" mass="12117">MAGKRKTCTAEFKLFAVKMVTEQKLSVPEAARRLGVGENLLHTWKKALARDGANAFPGSGHLCFTRPGVTHCSRSGSCGLTGSRASLDVWSADPRGTRRWHSGTSRSPDGADC</sequence>
<dbReference type="InterPro" id="IPR010921">
    <property type="entry name" value="Trp_repressor/repl_initiator"/>
</dbReference>
<dbReference type="Pfam" id="PF01527">
    <property type="entry name" value="HTH_Tnp_1"/>
    <property type="match status" value="1"/>
</dbReference>
<dbReference type="InterPro" id="IPR002514">
    <property type="entry name" value="Transposase_8"/>
</dbReference>